<keyword evidence="2" id="KW-1185">Reference proteome</keyword>
<dbReference type="EMBL" id="CP007033">
    <property type="protein sequence ID" value="AHF11302.1"/>
    <property type="molecule type" value="Genomic_DNA"/>
</dbReference>
<proteinExistence type="predicted"/>
<name>A0ABN4BYS0_DEHRP</name>
<dbReference type="Proteomes" id="UP000018934">
    <property type="component" value="Chromosome"/>
</dbReference>
<accession>A0ABN4BYS0</accession>
<evidence type="ECO:0000313" key="2">
    <source>
        <dbReference type="Proteomes" id="UP000018934"/>
    </source>
</evidence>
<organism evidence="1 2">
    <name type="scientific">Dehalobacter restrictus (strain DSM 9455 / PER-K23)</name>
    <dbReference type="NCBI Taxonomy" id="871738"/>
    <lineage>
        <taxon>Bacteria</taxon>
        <taxon>Bacillati</taxon>
        <taxon>Bacillota</taxon>
        <taxon>Clostridia</taxon>
        <taxon>Eubacteriales</taxon>
        <taxon>Desulfitobacteriaceae</taxon>
        <taxon>Dehalobacter</taxon>
    </lineage>
</organism>
<protein>
    <submittedName>
        <fullName evidence="1">Uncharacterized protein</fullName>
    </submittedName>
</protein>
<gene>
    <name evidence="1" type="ORF">DEHRE_04655</name>
</gene>
<reference evidence="1 2" key="1">
    <citation type="journal article" date="2013" name="Stand. Genomic Sci.">
        <title>Complete genome sequence of Dehalobacter restrictus PER-K23(T.).</title>
        <authorList>
            <person name="Kruse T."/>
            <person name="Maillard J."/>
            <person name="Goodwin L."/>
            <person name="Woyke T."/>
            <person name="Teshima H."/>
            <person name="Bruce D."/>
            <person name="Detter C."/>
            <person name="Tapia R."/>
            <person name="Han C."/>
            <person name="Huntemann M."/>
            <person name="Wei C.L."/>
            <person name="Han J."/>
            <person name="Chen A."/>
            <person name="Kyrpides N."/>
            <person name="Szeto E."/>
            <person name="Markowitz V."/>
            <person name="Ivanova N."/>
            <person name="Pagani I."/>
            <person name="Pati A."/>
            <person name="Pitluck S."/>
            <person name="Nolan M."/>
            <person name="Holliger C."/>
            <person name="Smidt H."/>
        </authorList>
    </citation>
    <scope>NUCLEOTIDE SEQUENCE [LARGE SCALE GENOMIC DNA]</scope>
    <source>
        <strain evidence="2">DSM 9455</strain>
    </source>
</reference>
<evidence type="ECO:0000313" key="1">
    <source>
        <dbReference type="EMBL" id="AHF11302.1"/>
    </source>
</evidence>
<dbReference type="RefSeq" id="WP_019225451.1">
    <property type="nucleotide sequence ID" value="NZ_CP007033.1"/>
</dbReference>
<sequence length="56" mass="6299">MAKKNNIRDFASINELTVLSNLETHNAELIKEGKSKEERLATTNNAIFLKNNQLIG</sequence>